<gene>
    <name evidence="1" type="ORF">Aph01nite_57960</name>
</gene>
<proteinExistence type="predicted"/>
<dbReference type="Proteomes" id="UP000640052">
    <property type="component" value="Unassembled WGS sequence"/>
</dbReference>
<organism evidence="1 2">
    <name type="scientific">Acrocarpospora phusangensis</name>
    <dbReference type="NCBI Taxonomy" id="1070424"/>
    <lineage>
        <taxon>Bacteria</taxon>
        <taxon>Bacillati</taxon>
        <taxon>Actinomycetota</taxon>
        <taxon>Actinomycetes</taxon>
        <taxon>Streptosporangiales</taxon>
        <taxon>Streptosporangiaceae</taxon>
        <taxon>Acrocarpospora</taxon>
    </lineage>
</organism>
<dbReference type="RefSeq" id="WP_204044137.1">
    <property type="nucleotide sequence ID" value="NZ_BOOA01000056.1"/>
</dbReference>
<evidence type="ECO:0000313" key="2">
    <source>
        <dbReference type="Proteomes" id="UP000640052"/>
    </source>
</evidence>
<sequence>MCVVLGCSPPPVSSPAPQAESRGAGGLTELLLTHVDGMRRVYGPEAGAYGQLHATRAGLQALGAARLDKPECRSSGQLDARAVAGAPGAVVSFATPSATASGPARTVTQAVVAADWFPGPPPAACARYTATVGRERIAYVTTPVTAPVTAPGWGQDAQGFLTAAAGGGRHTTIGSVVVRYRGVVMSLLVVGATVKQADVVRQTDLALAGLRRVMV</sequence>
<name>A0A919QGJ7_9ACTN</name>
<dbReference type="AlphaFoldDB" id="A0A919QGJ7"/>
<reference evidence="1" key="1">
    <citation type="submission" date="2021-01" db="EMBL/GenBank/DDBJ databases">
        <title>Whole genome shotgun sequence of Acrocarpospora phusangensis NBRC 108782.</title>
        <authorList>
            <person name="Komaki H."/>
            <person name="Tamura T."/>
        </authorList>
    </citation>
    <scope>NUCLEOTIDE SEQUENCE</scope>
    <source>
        <strain evidence="1">NBRC 108782</strain>
    </source>
</reference>
<accession>A0A919QGJ7</accession>
<protein>
    <recommendedName>
        <fullName evidence="3">PknH-like extracellular domain-containing protein</fullName>
    </recommendedName>
</protein>
<keyword evidence="2" id="KW-1185">Reference proteome</keyword>
<dbReference type="EMBL" id="BOOA01000056">
    <property type="protein sequence ID" value="GIH27486.1"/>
    <property type="molecule type" value="Genomic_DNA"/>
</dbReference>
<comment type="caution">
    <text evidence="1">The sequence shown here is derived from an EMBL/GenBank/DDBJ whole genome shotgun (WGS) entry which is preliminary data.</text>
</comment>
<evidence type="ECO:0000313" key="1">
    <source>
        <dbReference type="EMBL" id="GIH27486.1"/>
    </source>
</evidence>
<evidence type="ECO:0008006" key="3">
    <source>
        <dbReference type="Google" id="ProtNLM"/>
    </source>
</evidence>